<dbReference type="InterPro" id="IPR002104">
    <property type="entry name" value="Integrase_catalytic"/>
</dbReference>
<evidence type="ECO:0000256" key="1">
    <source>
        <dbReference type="ARBA" id="ARBA00023172"/>
    </source>
</evidence>
<dbReference type="EMBL" id="JBHTOP010000003">
    <property type="protein sequence ID" value="MFD1670961.1"/>
    <property type="molecule type" value="Genomic_DNA"/>
</dbReference>
<dbReference type="Proteomes" id="UP001597267">
    <property type="component" value="Unassembled WGS sequence"/>
</dbReference>
<dbReference type="Pfam" id="PF00589">
    <property type="entry name" value="Phage_integrase"/>
    <property type="match status" value="1"/>
</dbReference>
<keyword evidence="4" id="KW-1185">Reference proteome</keyword>
<comment type="caution">
    <text evidence="3">The sequence shown here is derived from an EMBL/GenBank/DDBJ whole genome shotgun (WGS) entry which is preliminary data.</text>
</comment>
<dbReference type="InterPro" id="IPR050090">
    <property type="entry name" value="Tyrosine_recombinase_XerCD"/>
</dbReference>
<proteinExistence type="predicted"/>
<sequence length="280" mass="31807">MSNEQEVSRMFVRYMQRVLKNERINIYHTNLKRPRETPLEDWLLEEIAEPGHLKDFVLTSEEVAHLESFIENERLATAIATLSTADKMVLYQYYYSELNDVEIGSRTGKTSQGVNKTLWLRSYTNYSFSTPKTKASNRTIPLDAKTLELLSDWKKAQALECKTDFVLSFNGVPTRRDLVMRIIKRHATLAGVHRIRVHALRHSHASLLISLGENPLVIKERLGHEDIQTTLGTYGHLYPNMNFEAAKRLNGLVEISTAKSDVAQVQNNGVTAGLAPEVAQ</sequence>
<feature type="domain" description="Tyr recombinase" evidence="2">
    <location>
        <begin position="53"/>
        <end position="247"/>
    </location>
</feature>
<reference evidence="4" key="1">
    <citation type="journal article" date="2019" name="Int. J. Syst. Evol. Microbiol.">
        <title>The Global Catalogue of Microorganisms (GCM) 10K type strain sequencing project: providing services to taxonomists for standard genome sequencing and annotation.</title>
        <authorList>
            <consortium name="The Broad Institute Genomics Platform"/>
            <consortium name="The Broad Institute Genome Sequencing Center for Infectious Disease"/>
            <person name="Wu L."/>
            <person name="Ma J."/>
        </authorList>
    </citation>
    <scope>NUCLEOTIDE SEQUENCE [LARGE SCALE GENOMIC DNA]</scope>
    <source>
        <strain evidence="4">CCM 8896</strain>
    </source>
</reference>
<dbReference type="InterPro" id="IPR013762">
    <property type="entry name" value="Integrase-like_cat_sf"/>
</dbReference>
<dbReference type="PANTHER" id="PTHR30349:SF64">
    <property type="entry name" value="PROPHAGE INTEGRASE INTD-RELATED"/>
    <property type="match status" value="1"/>
</dbReference>
<evidence type="ECO:0000313" key="3">
    <source>
        <dbReference type="EMBL" id="MFD1670961.1"/>
    </source>
</evidence>
<evidence type="ECO:0000259" key="2">
    <source>
        <dbReference type="PROSITE" id="PS51898"/>
    </source>
</evidence>
<protein>
    <submittedName>
        <fullName evidence="3">Tyrosine-type recombinase/integrase</fullName>
    </submittedName>
</protein>
<dbReference type="PANTHER" id="PTHR30349">
    <property type="entry name" value="PHAGE INTEGRASE-RELATED"/>
    <property type="match status" value="1"/>
</dbReference>
<dbReference type="RefSeq" id="WP_125714088.1">
    <property type="nucleotide sequence ID" value="NZ_JBHTOP010000003.1"/>
</dbReference>
<dbReference type="InterPro" id="IPR011010">
    <property type="entry name" value="DNA_brk_join_enz"/>
</dbReference>
<accession>A0ABW4J3K3</accession>
<keyword evidence="1" id="KW-0233">DNA recombination</keyword>
<evidence type="ECO:0000313" key="4">
    <source>
        <dbReference type="Proteomes" id="UP001597267"/>
    </source>
</evidence>
<name>A0ABW4J3K3_9LACO</name>
<dbReference type="SUPFAM" id="SSF88659">
    <property type="entry name" value="Sigma3 and sigma4 domains of RNA polymerase sigma factors"/>
    <property type="match status" value="1"/>
</dbReference>
<dbReference type="PROSITE" id="PS51898">
    <property type="entry name" value="TYR_RECOMBINASE"/>
    <property type="match status" value="1"/>
</dbReference>
<dbReference type="InterPro" id="IPR013324">
    <property type="entry name" value="RNA_pol_sigma_r3/r4-like"/>
</dbReference>
<dbReference type="Gene3D" id="1.10.443.10">
    <property type="entry name" value="Intergrase catalytic core"/>
    <property type="match status" value="1"/>
</dbReference>
<dbReference type="CDD" id="cd01189">
    <property type="entry name" value="INT_ICEBs1_C_like"/>
    <property type="match status" value="1"/>
</dbReference>
<gene>
    <name evidence="3" type="ORF">ACFQ5M_02485</name>
</gene>
<organism evidence="3 4">
    <name type="scientific">Agrilactobacillus yilanensis</name>
    <dbReference type="NCBI Taxonomy" id="2485997"/>
    <lineage>
        <taxon>Bacteria</taxon>
        <taxon>Bacillati</taxon>
        <taxon>Bacillota</taxon>
        <taxon>Bacilli</taxon>
        <taxon>Lactobacillales</taxon>
        <taxon>Lactobacillaceae</taxon>
        <taxon>Agrilactobacillus</taxon>
    </lineage>
</organism>
<dbReference type="SUPFAM" id="SSF56349">
    <property type="entry name" value="DNA breaking-rejoining enzymes"/>
    <property type="match status" value="1"/>
</dbReference>